<dbReference type="OrthoDB" id="5620at2759"/>
<dbReference type="GO" id="GO:0031966">
    <property type="term" value="C:mitochondrial membrane"/>
    <property type="evidence" value="ECO:0007669"/>
    <property type="project" value="UniProtKB-SubCell"/>
</dbReference>
<evidence type="ECO:0000256" key="8">
    <source>
        <dbReference type="ARBA" id="ARBA00023136"/>
    </source>
</evidence>
<feature type="transmembrane region" description="Helical" evidence="11">
    <location>
        <begin position="41"/>
        <end position="61"/>
    </location>
</feature>
<evidence type="ECO:0000256" key="4">
    <source>
        <dbReference type="ARBA" id="ARBA00022692"/>
    </source>
</evidence>
<dbReference type="GO" id="GO:0005789">
    <property type="term" value="C:endoplasmic reticulum membrane"/>
    <property type="evidence" value="ECO:0007669"/>
    <property type="project" value="UniProtKB-SubCell"/>
</dbReference>
<accession>A0A2Y9FWH0</accession>
<dbReference type="FunCoup" id="A0A2Y9FWH0">
    <property type="interactions" value="1361"/>
</dbReference>
<dbReference type="GO" id="GO:0070453">
    <property type="term" value="P:regulation of heme biosynthetic process"/>
    <property type="evidence" value="ECO:0007669"/>
    <property type="project" value="TreeGrafter"/>
</dbReference>
<evidence type="ECO:0000313" key="12">
    <source>
        <dbReference type="Proteomes" id="UP000248484"/>
    </source>
</evidence>
<organism evidence="12 13">
    <name type="scientific">Physeter macrocephalus</name>
    <name type="common">Sperm whale</name>
    <name type="synonym">Physeter catodon</name>
    <dbReference type="NCBI Taxonomy" id="9755"/>
    <lineage>
        <taxon>Eukaryota</taxon>
        <taxon>Metazoa</taxon>
        <taxon>Chordata</taxon>
        <taxon>Craniata</taxon>
        <taxon>Vertebrata</taxon>
        <taxon>Euteleostomi</taxon>
        <taxon>Mammalia</taxon>
        <taxon>Eutheria</taxon>
        <taxon>Laurasiatheria</taxon>
        <taxon>Artiodactyla</taxon>
        <taxon>Whippomorpha</taxon>
        <taxon>Cetacea</taxon>
        <taxon>Odontoceti</taxon>
        <taxon>Physeteridae</taxon>
        <taxon>Physeter</taxon>
    </lineage>
</organism>
<evidence type="ECO:0000256" key="2">
    <source>
        <dbReference type="ARBA" id="ARBA00004586"/>
    </source>
</evidence>
<comment type="function">
    <text evidence="9">Inhibits apoptosis via negative regulation of the mitochondrial outer membrane permeabilization involved in apoptotic signaling pathway.</text>
</comment>
<evidence type="ECO:0000256" key="9">
    <source>
        <dbReference type="ARBA" id="ARBA00055702"/>
    </source>
</evidence>
<keyword evidence="4 11" id="KW-0812">Transmembrane</keyword>
<protein>
    <recommendedName>
        <fullName evidence="10">Transmembrane protein 14A</fullName>
    </recommendedName>
</protein>
<dbReference type="KEGG" id="pcad:102986466"/>
<dbReference type="FunFam" id="1.10.10.1740:FF:000001">
    <property type="entry name" value="Transmembrane protein 14A"/>
    <property type="match status" value="1"/>
</dbReference>
<dbReference type="Pfam" id="PF03647">
    <property type="entry name" value="Tmemb_14"/>
    <property type="match status" value="1"/>
</dbReference>
<dbReference type="InterPro" id="IPR005349">
    <property type="entry name" value="TMEM14"/>
</dbReference>
<dbReference type="InParanoid" id="A0A2Y9FWH0"/>
<keyword evidence="8 11" id="KW-0472">Membrane</keyword>
<dbReference type="GeneID" id="102986466"/>
<dbReference type="PANTHER" id="PTHR12668:SF11">
    <property type="entry name" value="TRANSMEMBRANE PROTEIN 14A"/>
    <property type="match status" value="1"/>
</dbReference>
<evidence type="ECO:0000256" key="11">
    <source>
        <dbReference type="SAM" id="Phobius"/>
    </source>
</evidence>
<dbReference type="Gene3D" id="1.10.10.1740">
    <property type="entry name" value="Transmembrane protein 14-like"/>
    <property type="match status" value="1"/>
</dbReference>
<evidence type="ECO:0000256" key="10">
    <source>
        <dbReference type="ARBA" id="ARBA00067661"/>
    </source>
</evidence>
<reference evidence="13" key="1">
    <citation type="submission" date="2025-08" db="UniProtKB">
        <authorList>
            <consortium name="RefSeq"/>
        </authorList>
    </citation>
    <scope>IDENTIFICATION</scope>
    <source>
        <tissue evidence="13">Muscle</tissue>
    </source>
</reference>
<evidence type="ECO:0000256" key="6">
    <source>
        <dbReference type="ARBA" id="ARBA00022989"/>
    </source>
</evidence>
<evidence type="ECO:0000256" key="1">
    <source>
        <dbReference type="ARBA" id="ARBA00004225"/>
    </source>
</evidence>
<evidence type="ECO:0000256" key="7">
    <source>
        <dbReference type="ARBA" id="ARBA00023128"/>
    </source>
</evidence>
<dbReference type="InterPro" id="IPR044890">
    <property type="entry name" value="TMEM14_sf"/>
</dbReference>
<dbReference type="AlphaFoldDB" id="A0A2Y9FWH0"/>
<sequence>MRARGAGAVPPGISGPTQCWEVTRRVEGAGGGVSFPSPGGVLSLIAGLFVGFLAGCGAYRVSNDKRDVKLSLFTAFFLATIMGVRFKRSKKIMPAGLVAGLSLMMILRLVLLLL</sequence>
<feature type="transmembrane region" description="Helical" evidence="11">
    <location>
        <begin position="68"/>
        <end position="86"/>
    </location>
</feature>
<dbReference type="CTD" id="28978"/>
<dbReference type="RefSeq" id="XP_007130262.2">
    <property type="nucleotide sequence ID" value="XM_007130200.4"/>
</dbReference>
<evidence type="ECO:0000313" key="13">
    <source>
        <dbReference type="RefSeq" id="XP_007130262.2"/>
    </source>
</evidence>
<name>A0A2Y9FWH0_PHYMC</name>
<evidence type="ECO:0000256" key="3">
    <source>
        <dbReference type="ARBA" id="ARBA00007590"/>
    </source>
</evidence>
<comment type="subcellular location">
    <subcellularLocation>
        <location evidence="2">Endoplasmic reticulum membrane</location>
    </subcellularLocation>
    <subcellularLocation>
        <location evidence="1">Mitochondrion membrane</location>
        <topology evidence="1">Multi-pass membrane protein</topology>
    </subcellularLocation>
</comment>
<proteinExistence type="inferred from homology"/>
<dbReference type="Proteomes" id="UP000248484">
    <property type="component" value="Chromosome 18"/>
</dbReference>
<gene>
    <name evidence="13" type="primary">TMEM14A</name>
</gene>
<comment type="similarity">
    <text evidence="3">Belongs to the TMEM14 family.</text>
</comment>
<dbReference type="PANTHER" id="PTHR12668">
    <property type="entry name" value="TRANSMEMBRANE PROTEIN 14, 15"/>
    <property type="match status" value="1"/>
</dbReference>
<evidence type="ECO:0000256" key="5">
    <source>
        <dbReference type="ARBA" id="ARBA00022824"/>
    </source>
</evidence>
<feature type="transmembrane region" description="Helical" evidence="11">
    <location>
        <begin position="92"/>
        <end position="113"/>
    </location>
</feature>
<keyword evidence="12" id="KW-1185">Reference proteome</keyword>
<keyword evidence="5" id="KW-0256">Endoplasmic reticulum</keyword>
<keyword evidence="6 11" id="KW-1133">Transmembrane helix</keyword>
<keyword evidence="7" id="KW-0496">Mitochondrion</keyword>